<protein>
    <submittedName>
        <fullName evidence="1">Uncharacterized protein</fullName>
    </submittedName>
</protein>
<sequence>MEEMVSADEAEAAAAYADREWTDGLPVVLPTAERVKAFLDVAGRDPDEILLSVPENKRDVTVGLAAVNAVMAGCRPEFFPVIVAAIEGWADPRWGNGDRTFFYMSNSSTGGGAQLTLVNGPIRNEIGVNSRANVYSGTSVANLTIGRALRLIVRNALGMRPGLQDHASQGHPGKLSYCIAENEEESPWAPLHVERGFAPDQSTVMVFCGRSPEPVENRVAGSAEGILITIADTMSRLGAMLGIRGPAMVVMGPEHAGIIGGKCGWSKADVKQFLFENWRRPVADLERVGLDPAVLRKSPAVFSQDGVDWMRGSRGPEDVLLVVAGGNNAGVSSVITNWAFPIPLGEYLIKPITTSPIRSAA</sequence>
<name>A0A916X7W8_9HYPH</name>
<dbReference type="RefSeq" id="WP_188607506.1">
    <property type="nucleotide sequence ID" value="NZ_BMGG01000001.1"/>
</dbReference>
<proteinExistence type="predicted"/>
<gene>
    <name evidence="1" type="ORF">GCM10010994_04820</name>
</gene>
<evidence type="ECO:0000313" key="2">
    <source>
        <dbReference type="Proteomes" id="UP000637002"/>
    </source>
</evidence>
<comment type="caution">
    <text evidence="1">The sequence shown here is derived from an EMBL/GenBank/DDBJ whole genome shotgun (WGS) entry which is preliminary data.</text>
</comment>
<reference evidence="1" key="1">
    <citation type="journal article" date="2014" name="Int. J. Syst. Evol. Microbiol.">
        <title>Complete genome sequence of Corynebacterium casei LMG S-19264T (=DSM 44701T), isolated from a smear-ripened cheese.</title>
        <authorList>
            <consortium name="US DOE Joint Genome Institute (JGI-PGF)"/>
            <person name="Walter F."/>
            <person name="Albersmeier A."/>
            <person name="Kalinowski J."/>
            <person name="Ruckert C."/>
        </authorList>
    </citation>
    <scope>NUCLEOTIDE SEQUENCE</scope>
    <source>
        <strain evidence="1">CGMCC 1.12919</strain>
    </source>
</reference>
<evidence type="ECO:0000313" key="1">
    <source>
        <dbReference type="EMBL" id="GGC48669.1"/>
    </source>
</evidence>
<accession>A0A916X7W8</accession>
<dbReference type="Proteomes" id="UP000637002">
    <property type="component" value="Unassembled WGS sequence"/>
</dbReference>
<dbReference type="EMBL" id="BMGG01000001">
    <property type="protein sequence ID" value="GGC48669.1"/>
    <property type="molecule type" value="Genomic_DNA"/>
</dbReference>
<reference evidence="1" key="2">
    <citation type="submission" date="2020-09" db="EMBL/GenBank/DDBJ databases">
        <authorList>
            <person name="Sun Q."/>
            <person name="Zhou Y."/>
        </authorList>
    </citation>
    <scope>NUCLEOTIDE SEQUENCE</scope>
    <source>
        <strain evidence="1">CGMCC 1.12919</strain>
    </source>
</reference>
<organism evidence="1 2">
    <name type="scientific">Chelatococcus reniformis</name>
    <dbReference type="NCBI Taxonomy" id="1494448"/>
    <lineage>
        <taxon>Bacteria</taxon>
        <taxon>Pseudomonadati</taxon>
        <taxon>Pseudomonadota</taxon>
        <taxon>Alphaproteobacteria</taxon>
        <taxon>Hyphomicrobiales</taxon>
        <taxon>Chelatococcaceae</taxon>
        <taxon>Chelatococcus</taxon>
    </lineage>
</organism>
<dbReference type="AlphaFoldDB" id="A0A916X7W8"/>
<keyword evidence="2" id="KW-1185">Reference proteome</keyword>